<sequence length="64" mass="7083">MCFFPEHQGRTKAEARHDKGRQCMTKAKANENGKATIRQGEARQGKSRQLKGKAKAKGKQGKGK</sequence>
<dbReference type="Proteomes" id="UP000507245">
    <property type="component" value="Unassembled WGS sequence"/>
</dbReference>
<keyword evidence="3" id="KW-1185">Reference proteome</keyword>
<evidence type="ECO:0000256" key="1">
    <source>
        <dbReference type="SAM" id="MobiDB-lite"/>
    </source>
</evidence>
<feature type="region of interest" description="Disordered" evidence="1">
    <location>
        <begin position="1"/>
        <end position="64"/>
    </location>
</feature>
<dbReference type="EMBL" id="CAEKKB010000003">
    <property type="protein sequence ID" value="CAB4302408.1"/>
    <property type="molecule type" value="Genomic_DNA"/>
</dbReference>
<protein>
    <submittedName>
        <fullName evidence="2">Uncharacterized protein</fullName>
    </submittedName>
</protein>
<gene>
    <name evidence="2" type="ORF">ORAREDHAP_LOCUS18176</name>
</gene>
<proteinExistence type="predicted"/>
<organism evidence="2 3">
    <name type="scientific">Prunus armeniaca</name>
    <name type="common">Apricot</name>
    <name type="synonym">Armeniaca vulgaris</name>
    <dbReference type="NCBI Taxonomy" id="36596"/>
    <lineage>
        <taxon>Eukaryota</taxon>
        <taxon>Viridiplantae</taxon>
        <taxon>Streptophyta</taxon>
        <taxon>Embryophyta</taxon>
        <taxon>Tracheophyta</taxon>
        <taxon>Spermatophyta</taxon>
        <taxon>Magnoliopsida</taxon>
        <taxon>eudicotyledons</taxon>
        <taxon>Gunneridae</taxon>
        <taxon>Pentapetalae</taxon>
        <taxon>rosids</taxon>
        <taxon>fabids</taxon>
        <taxon>Rosales</taxon>
        <taxon>Rosaceae</taxon>
        <taxon>Amygdaloideae</taxon>
        <taxon>Amygdaleae</taxon>
        <taxon>Prunus</taxon>
    </lineage>
</organism>
<accession>A0A6J5WVJ0</accession>
<dbReference type="AlphaFoldDB" id="A0A6J5WVJ0"/>
<name>A0A6J5WVJ0_PRUAR</name>
<evidence type="ECO:0000313" key="3">
    <source>
        <dbReference type="Proteomes" id="UP000507245"/>
    </source>
</evidence>
<reference evidence="3" key="1">
    <citation type="journal article" date="2020" name="Genome Biol.">
        <title>Gamete binning: chromosome-level and haplotype-resolved genome assembly enabled by high-throughput single-cell sequencing of gamete genomes.</title>
        <authorList>
            <person name="Campoy J.A."/>
            <person name="Sun H."/>
            <person name="Goel M."/>
            <person name="Jiao W.-B."/>
            <person name="Folz-Donahue K."/>
            <person name="Wang N."/>
            <person name="Rubio M."/>
            <person name="Liu C."/>
            <person name="Kukat C."/>
            <person name="Ruiz D."/>
            <person name="Huettel B."/>
            <person name="Schneeberger K."/>
        </authorList>
    </citation>
    <scope>NUCLEOTIDE SEQUENCE [LARGE SCALE GENOMIC DNA]</scope>
    <source>
        <strain evidence="3">cv. Rojo Pasion</strain>
    </source>
</reference>
<feature type="compositionally biased region" description="Basic and acidic residues" evidence="1">
    <location>
        <begin position="7"/>
        <end position="21"/>
    </location>
</feature>
<evidence type="ECO:0000313" key="2">
    <source>
        <dbReference type="EMBL" id="CAB4302408.1"/>
    </source>
</evidence>
<feature type="compositionally biased region" description="Basic residues" evidence="1">
    <location>
        <begin position="45"/>
        <end position="64"/>
    </location>
</feature>